<feature type="compositionally biased region" description="Low complexity" evidence="1">
    <location>
        <begin position="1"/>
        <end position="21"/>
    </location>
</feature>
<proteinExistence type="predicted"/>
<dbReference type="AlphaFoldDB" id="A0A2G8RSN2"/>
<feature type="region of interest" description="Disordered" evidence="1">
    <location>
        <begin position="1"/>
        <end position="29"/>
    </location>
</feature>
<name>A0A2G8RSN2_9APHY</name>
<organism evidence="2 3">
    <name type="scientific">Ganoderma sinense ZZ0214-1</name>
    <dbReference type="NCBI Taxonomy" id="1077348"/>
    <lineage>
        <taxon>Eukaryota</taxon>
        <taxon>Fungi</taxon>
        <taxon>Dikarya</taxon>
        <taxon>Basidiomycota</taxon>
        <taxon>Agaricomycotina</taxon>
        <taxon>Agaricomycetes</taxon>
        <taxon>Polyporales</taxon>
        <taxon>Polyporaceae</taxon>
        <taxon>Ganoderma</taxon>
    </lineage>
</organism>
<protein>
    <submittedName>
        <fullName evidence="2">Uncharacterized protein</fullName>
    </submittedName>
</protein>
<keyword evidence="3" id="KW-1185">Reference proteome</keyword>
<comment type="caution">
    <text evidence="2">The sequence shown here is derived from an EMBL/GenBank/DDBJ whole genome shotgun (WGS) entry which is preliminary data.</text>
</comment>
<gene>
    <name evidence="2" type="ORF">GSI_14282</name>
</gene>
<evidence type="ECO:0000256" key="1">
    <source>
        <dbReference type="SAM" id="MobiDB-lite"/>
    </source>
</evidence>
<dbReference type="OrthoDB" id="10553752at2759"/>
<dbReference type="Proteomes" id="UP000230002">
    <property type="component" value="Unassembled WGS sequence"/>
</dbReference>
<evidence type="ECO:0000313" key="2">
    <source>
        <dbReference type="EMBL" id="PIL24526.1"/>
    </source>
</evidence>
<dbReference type="EMBL" id="AYKW01000067">
    <property type="protein sequence ID" value="PIL24526.1"/>
    <property type="molecule type" value="Genomic_DNA"/>
</dbReference>
<feature type="region of interest" description="Disordered" evidence="1">
    <location>
        <begin position="93"/>
        <end position="129"/>
    </location>
</feature>
<reference evidence="2 3" key="1">
    <citation type="journal article" date="2015" name="Sci. Rep.">
        <title>Chromosome-level genome map provides insights into diverse defense mechanisms in the medicinal fungus Ganoderma sinense.</title>
        <authorList>
            <person name="Zhu Y."/>
            <person name="Xu J."/>
            <person name="Sun C."/>
            <person name="Zhou S."/>
            <person name="Xu H."/>
            <person name="Nelson D.R."/>
            <person name="Qian J."/>
            <person name="Song J."/>
            <person name="Luo H."/>
            <person name="Xiang L."/>
            <person name="Li Y."/>
            <person name="Xu Z."/>
            <person name="Ji A."/>
            <person name="Wang L."/>
            <person name="Lu S."/>
            <person name="Hayward A."/>
            <person name="Sun W."/>
            <person name="Li X."/>
            <person name="Schwartz D.C."/>
            <person name="Wang Y."/>
            <person name="Chen S."/>
        </authorList>
    </citation>
    <scope>NUCLEOTIDE SEQUENCE [LARGE SCALE GENOMIC DNA]</scope>
    <source>
        <strain evidence="2 3">ZZ0214-1</strain>
    </source>
</reference>
<accession>A0A2G8RSN2</accession>
<evidence type="ECO:0000313" key="3">
    <source>
        <dbReference type="Proteomes" id="UP000230002"/>
    </source>
</evidence>
<sequence length="129" mass="14178">MQANPYSSYQSSGEGDDQQQSKPSKPWKGRLQSEAVGNYYSITIDGVTFVGLAIEAVESAGGEYFRLQYLGNHRRDILRHRLTLVSGAAMTGPPPVQAIPNALQETAAPQEPDYPGTSHRTRARPYLNQ</sequence>